<dbReference type="Pfam" id="PF01888">
    <property type="entry name" value="CbiD"/>
    <property type="match status" value="1"/>
</dbReference>
<dbReference type="Gene3D" id="3.30.2110.10">
    <property type="entry name" value="CbiD-like"/>
    <property type="match status" value="1"/>
</dbReference>
<evidence type="ECO:0000313" key="8">
    <source>
        <dbReference type="Proteomes" id="UP000431451"/>
    </source>
</evidence>
<evidence type="ECO:0000313" key="7">
    <source>
        <dbReference type="EMBL" id="VCT83868.1"/>
    </source>
</evidence>
<dbReference type="EC" id="2.1.1.195" evidence="5"/>
<comment type="pathway">
    <text evidence="5">Cofactor biosynthesis; adenosylcobalamin biosynthesis; cob(II)yrinate a,c-diamide from sirohydrochlorin (anaerobic route): step 6/10.</text>
</comment>
<dbReference type="InterPro" id="IPR002748">
    <property type="entry name" value="CbiD"/>
</dbReference>
<dbReference type="EMBL" id="CAKJVE010000004">
    <property type="protein sequence ID" value="CAG9709233.1"/>
    <property type="molecule type" value="Genomic_DNA"/>
</dbReference>
<keyword evidence="1 5" id="KW-0169">Cobalamin biosynthesis</keyword>
<dbReference type="GO" id="GO:0019251">
    <property type="term" value="P:anaerobic cobalamin biosynthetic process"/>
    <property type="evidence" value="ECO:0007669"/>
    <property type="project" value="UniProtKB-UniRule"/>
</dbReference>
<dbReference type="PANTHER" id="PTHR35863:SF1">
    <property type="entry name" value="COBALT-PRECORRIN-5B C(1)-METHYLTRANSFERASE"/>
    <property type="match status" value="1"/>
</dbReference>
<dbReference type="PANTHER" id="PTHR35863">
    <property type="entry name" value="COBALT-PRECORRIN-5B C(1)-METHYLTRANSFERASE"/>
    <property type="match status" value="1"/>
</dbReference>
<dbReference type="EMBL" id="UWJD01000001">
    <property type="protein sequence ID" value="VCT83868.1"/>
    <property type="molecule type" value="Genomic_DNA"/>
</dbReference>
<reference evidence="6" key="2">
    <citation type="submission" date="2021-10" db="EMBL/GenBank/DDBJ databases">
        <authorList>
            <person name="Mesa V."/>
        </authorList>
    </citation>
    <scope>NUCLEOTIDE SEQUENCE</scope>
    <source>
        <strain evidence="6">CC3_PB</strain>
    </source>
</reference>
<keyword evidence="3 5" id="KW-0808">Transferase</keyword>
<evidence type="ECO:0000256" key="2">
    <source>
        <dbReference type="ARBA" id="ARBA00022603"/>
    </source>
</evidence>
<reference evidence="7 8" key="1">
    <citation type="submission" date="2018-06" db="EMBL/GenBank/DDBJ databases">
        <authorList>
            <consortium name="IHU Genomes"/>
        </authorList>
    </citation>
    <scope>NUCLEOTIDE SEQUENCE [LARGE SCALE GENOMIC DNA]</scope>
    <source>
        <strain evidence="7 8">NEC25</strain>
    </source>
</reference>
<evidence type="ECO:0000256" key="3">
    <source>
        <dbReference type="ARBA" id="ARBA00022679"/>
    </source>
</evidence>
<evidence type="ECO:0000256" key="1">
    <source>
        <dbReference type="ARBA" id="ARBA00022573"/>
    </source>
</evidence>
<gene>
    <name evidence="5 7" type="primary">cbiD</name>
    <name evidence="6" type="ORF">CNEO_44082</name>
    <name evidence="7" type="ORF">CNEONATNEC25_01466</name>
</gene>
<comment type="catalytic activity">
    <reaction evidence="5">
        <text>Co-precorrin-5B + S-adenosyl-L-methionine = Co-precorrin-6A + S-adenosyl-L-homocysteine</text>
        <dbReference type="Rhea" id="RHEA:26285"/>
        <dbReference type="ChEBI" id="CHEBI:57856"/>
        <dbReference type="ChEBI" id="CHEBI:59789"/>
        <dbReference type="ChEBI" id="CHEBI:60063"/>
        <dbReference type="ChEBI" id="CHEBI:60064"/>
        <dbReference type="EC" id="2.1.1.195"/>
    </reaction>
</comment>
<dbReference type="PIRSF" id="PIRSF026782">
    <property type="entry name" value="CbiD"/>
    <property type="match status" value="1"/>
</dbReference>
<accession>A0A650M7T2</accession>
<dbReference type="UniPathway" id="UPA00148">
    <property type="reaction ID" value="UER00227"/>
</dbReference>
<dbReference type="InterPro" id="IPR036074">
    <property type="entry name" value="CbiD_sf"/>
</dbReference>
<evidence type="ECO:0000256" key="4">
    <source>
        <dbReference type="ARBA" id="ARBA00022691"/>
    </source>
</evidence>
<dbReference type="Proteomes" id="UP000789738">
    <property type="component" value="Unassembled WGS sequence"/>
</dbReference>
<keyword evidence="4 5" id="KW-0949">S-adenosyl-L-methionine</keyword>
<name>A0A650M7T2_9CLOT</name>
<proteinExistence type="inferred from homology"/>
<comment type="function">
    <text evidence="5">Catalyzes the methylation of C-1 in cobalt-precorrin-5B to form cobalt-precorrin-6A.</text>
</comment>
<organism evidence="7 8">
    <name type="scientific">Clostridium neonatale</name>
    <dbReference type="NCBI Taxonomy" id="137838"/>
    <lineage>
        <taxon>Bacteria</taxon>
        <taxon>Bacillati</taxon>
        <taxon>Bacillota</taxon>
        <taxon>Clostridia</taxon>
        <taxon>Eubacteriales</taxon>
        <taxon>Clostridiaceae</taxon>
        <taxon>Clostridium</taxon>
    </lineage>
</organism>
<evidence type="ECO:0000313" key="6">
    <source>
        <dbReference type="EMBL" id="CAG9709233.1"/>
    </source>
</evidence>
<dbReference type="GO" id="GO:0008168">
    <property type="term" value="F:methyltransferase activity"/>
    <property type="evidence" value="ECO:0007669"/>
    <property type="project" value="UniProtKB-UniRule"/>
</dbReference>
<comment type="similarity">
    <text evidence="5">Belongs to the CbiD family.</text>
</comment>
<sequence length="380" mass="42005">MFEMYVESDGKKLRCGYTTGSCSAGAAKAATIMLFNKEKEISEIEILSPKNIKINMPIEKIEKGRDYVECTILKFSGDDPDITNGIEIRAKVRKISDEEETKNLSEEFNEIEDVEVVVLKGGIGVGTVTKEGLFVKKGEPAINPVPRKMIKQEVMSALKNGQRVEVTISVPQGEEIAKKTFNPRLGIQGGISILGTSGIVYPMSEDALKASIKLEITQKALNNERLVLTFGNLGENYCKKLGFNSSEIVICSNYIGFALDICVSYKIKSVVVVGHIGKMSKIAYGCFNTHSRINGVRLEVFALELALLGYDISLVNEVLNQKTTEGAVKLLGDGYDELYKNIGTKILNKIKEYVYNEMDVEVVTYYGASNPILLWKSFDD</sequence>
<dbReference type="NCBIfam" id="TIGR00312">
    <property type="entry name" value="cbiD"/>
    <property type="match status" value="1"/>
</dbReference>
<dbReference type="SUPFAM" id="SSF111342">
    <property type="entry name" value="CbiD-like"/>
    <property type="match status" value="1"/>
</dbReference>
<dbReference type="AlphaFoldDB" id="A0A650M7T2"/>
<evidence type="ECO:0000256" key="5">
    <source>
        <dbReference type="HAMAP-Rule" id="MF_00787"/>
    </source>
</evidence>
<protein>
    <recommendedName>
        <fullName evidence="5">Cobalt-precorrin-5B C(1)-methyltransferase</fullName>
        <ecNumber evidence="5">2.1.1.195</ecNumber>
    </recommendedName>
    <alternativeName>
        <fullName evidence="5">Cobalt-precorrin-6A synthase</fullName>
    </alternativeName>
</protein>
<dbReference type="GO" id="GO:0032259">
    <property type="term" value="P:methylation"/>
    <property type="evidence" value="ECO:0007669"/>
    <property type="project" value="UniProtKB-KW"/>
</dbReference>
<keyword evidence="2 5" id="KW-0489">Methyltransferase</keyword>
<dbReference type="RefSeq" id="WP_159115994.1">
    <property type="nucleotide sequence ID" value="NZ_CAKJVE010000004.1"/>
</dbReference>
<dbReference type="Proteomes" id="UP000431451">
    <property type="component" value="Unassembled WGS sequence"/>
</dbReference>
<dbReference type="HAMAP" id="MF_00787">
    <property type="entry name" value="CbiD"/>
    <property type="match status" value="1"/>
</dbReference>